<organism evidence="10 11">
    <name type="scientific">Friedmanniomyces endolithicus</name>
    <dbReference type="NCBI Taxonomy" id="329885"/>
    <lineage>
        <taxon>Eukaryota</taxon>
        <taxon>Fungi</taxon>
        <taxon>Dikarya</taxon>
        <taxon>Ascomycota</taxon>
        <taxon>Pezizomycotina</taxon>
        <taxon>Dothideomycetes</taxon>
        <taxon>Dothideomycetidae</taxon>
        <taxon>Mycosphaerellales</taxon>
        <taxon>Teratosphaeriaceae</taxon>
        <taxon>Friedmanniomyces</taxon>
    </lineage>
</organism>
<dbReference type="STRING" id="329885.A0A4U0UWC1"/>
<reference evidence="10 11" key="1">
    <citation type="submission" date="2017-03" db="EMBL/GenBank/DDBJ databases">
        <title>Genomes of endolithic fungi from Antarctica.</title>
        <authorList>
            <person name="Coleine C."/>
            <person name="Masonjones S."/>
            <person name="Stajich J.E."/>
        </authorList>
    </citation>
    <scope>NUCLEOTIDE SEQUENCE [LARGE SCALE GENOMIC DNA]</scope>
    <source>
        <strain evidence="10 11">CCFEE 5311</strain>
    </source>
</reference>
<dbReference type="SUPFAM" id="SSF50978">
    <property type="entry name" value="WD40 repeat-like"/>
    <property type="match status" value="1"/>
</dbReference>
<dbReference type="InterPro" id="IPR001810">
    <property type="entry name" value="F-box_dom"/>
</dbReference>
<accession>A0A4U0UWC1</accession>
<comment type="similarity">
    <text evidence="4">Belongs to the WD repeat MDV1/CAF4 family.</text>
</comment>
<evidence type="ECO:0000256" key="8">
    <source>
        <dbReference type="SAM" id="MobiDB-lite"/>
    </source>
</evidence>
<feature type="repeat" description="WD" evidence="7">
    <location>
        <begin position="350"/>
        <end position="391"/>
    </location>
</feature>
<dbReference type="SMART" id="SM00320">
    <property type="entry name" value="WD40"/>
    <property type="match status" value="5"/>
</dbReference>
<dbReference type="OrthoDB" id="3360032at2759"/>
<dbReference type="GO" id="GO:1990234">
    <property type="term" value="C:transferase complex"/>
    <property type="evidence" value="ECO:0007669"/>
    <property type="project" value="UniProtKB-ARBA"/>
</dbReference>
<evidence type="ECO:0000256" key="1">
    <source>
        <dbReference type="ARBA" id="ARBA00007968"/>
    </source>
</evidence>
<feature type="compositionally biased region" description="Low complexity" evidence="8">
    <location>
        <begin position="17"/>
        <end position="29"/>
    </location>
</feature>
<sequence length="472" mass="51208">MADEINPGQQSHSTPDPGTITPTNAPTTPHHPFYNLPSELILDIVDLLPPESFINFAFANYPLLHAYGLAPALSRPRVVYITTQTRIPALFPLLRLPPEIMLHVMRHLKPIDIMRFAVANYQDLARQGIAPPLSARTVGQLRHAVGVGDEGGLAIAPRAGVPTLYAACWDKLIYGTPLPTSNSTLQSLPAYQPHELRGHSDFVKCLLPAQIAGSPVLLSGGADGVICVWDLASVAGSSGKPLHKLSNSAGGKAAVQCLVLDPLGVPPDLDEPSGSGVVVFSSSSDREIRRWFISRERAYELAESIETPILAHETSVYKLCFDSEGDLWTASADGTAKHLVRERGWEVDTVLKHPDFVRDVVVDDARGMVVTACRDEEVRVWDAGSGDLVCVYGGHYEEVTGLALVEGWGVVSVSIDGTVRRWSLERKGMREYAEAVEREKAGMVEEAKAEGREGVLTAEEEAELAELMDDDD</sequence>
<evidence type="ECO:0000256" key="6">
    <source>
        <dbReference type="ARBA" id="ARBA00043913"/>
    </source>
</evidence>
<dbReference type="InterPro" id="IPR036047">
    <property type="entry name" value="F-box-like_dom_sf"/>
</dbReference>
<evidence type="ECO:0000313" key="10">
    <source>
        <dbReference type="EMBL" id="TKA40384.1"/>
    </source>
</evidence>
<protein>
    <recommendedName>
        <fullName evidence="5">Mitochondrial division protein 1</fullName>
    </recommendedName>
</protein>
<dbReference type="EMBL" id="NAJP01000033">
    <property type="protein sequence ID" value="TKA40384.1"/>
    <property type="molecule type" value="Genomic_DNA"/>
</dbReference>
<dbReference type="PRINTS" id="PR00320">
    <property type="entry name" value="GPROTEINBRPT"/>
</dbReference>
<evidence type="ECO:0000259" key="9">
    <source>
        <dbReference type="PROSITE" id="PS50181"/>
    </source>
</evidence>
<dbReference type="InterPro" id="IPR036322">
    <property type="entry name" value="WD40_repeat_dom_sf"/>
</dbReference>
<dbReference type="InterPro" id="IPR015943">
    <property type="entry name" value="WD40/YVTN_repeat-like_dom_sf"/>
</dbReference>
<dbReference type="InterPro" id="IPR019775">
    <property type="entry name" value="WD40_repeat_CS"/>
</dbReference>
<comment type="caution">
    <text evidence="10">The sequence shown here is derived from an EMBL/GenBank/DDBJ whole genome shotgun (WGS) entry which is preliminary data.</text>
</comment>
<feature type="domain" description="F-box" evidence="9">
    <location>
        <begin position="90"/>
        <end position="117"/>
    </location>
</feature>
<dbReference type="Pfam" id="PF00400">
    <property type="entry name" value="WD40"/>
    <property type="match status" value="3"/>
</dbReference>
<evidence type="ECO:0000256" key="4">
    <source>
        <dbReference type="ARBA" id="ARBA00038415"/>
    </source>
</evidence>
<dbReference type="AlphaFoldDB" id="A0A4U0UWC1"/>
<dbReference type="InterPro" id="IPR001680">
    <property type="entry name" value="WD40_rpt"/>
</dbReference>
<dbReference type="Proteomes" id="UP000310066">
    <property type="component" value="Unassembled WGS sequence"/>
</dbReference>
<evidence type="ECO:0000256" key="7">
    <source>
        <dbReference type="PROSITE-ProRule" id="PRU00221"/>
    </source>
</evidence>
<dbReference type="PROSITE" id="PS50082">
    <property type="entry name" value="WD_REPEATS_2"/>
    <property type="match status" value="2"/>
</dbReference>
<dbReference type="InterPro" id="IPR020472">
    <property type="entry name" value="WD40_PAC1"/>
</dbReference>
<dbReference type="FunFam" id="2.130.10.10:FF:001196">
    <property type="entry name" value="WD repeat protein (AFU_orthologue AFUA_1G12380)"/>
    <property type="match status" value="1"/>
</dbReference>
<comment type="similarity">
    <text evidence="1">Belongs to the WD repeat MET30/SCONB/SCON-2 family.</text>
</comment>
<name>A0A4U0UWC1_9PEZI</name>
<feature type="compositionally biased region" description="Polar residues" evidence="8">
    <location>
        <begin position="7"/>
        <end position="16"/>
    </location>
</feature>
<proteinExistence type="inferred from homology"/>
<comment type="function">
    <text evidence="6">Involved in mitochondrial fission. Acts as an adapter protein required to form mitochondrial fission complexes. Formation of these complexes is required to promote constriction and fission of the mitochondrial compartment at a late step in mitochondrial division.</text>
</comment>
<dbReference type="Pfam" id="PF00646">
    <property type="entry name" value="F-box"/>
    <property type="match status" value="1"/>
</dbReference>
<evidence type="ECO:0000256" key="3">
    <source>
        <dbReference type="ARBA" id="ARBA00022737"/>
    </source>
</evidence>
<feature type="compositionally biased region" description="Acidic residues" evidence="8">
    <location>
        <begin position="458"/>
        <end position="472"/>
    </location>
</feature>
<dbReference type="SUPFAM" id="SSF81383">
    <property type="entry name" value="F-box domain"/>
    <property type="match status" value="1"/>
</dbReference>
<feature type="region of interest" description="Disordered" evidence="8">
    <location>
        <begin position="447"/>
        <end position="472"/>
    </location>
</feature>
<keyword evidence="3" id="KW-0677">Repeat</keyword>
<dbReference type="PANTHER" id="PTHR22847:SF637">
    <property type="entry name" value="WD REPEAT DOMAIN 5B"/>
    <property type="match status" value="1"/>
</dbReference>
<evidence type="ECO:0000313" key="11">
    <source>
        <dbReference type="Proteomes" id="UP000310066"/>
    </source>
</evidence>
<feature type="region of interest" description="Disordered" evidence="8">
    <location>
        <begin position="1"/>
        <end position="29"/>
    </location>
</feature>
<dbReference type="Gene3D" id="2.130.10.10">
    <property type="entry name" value="YVTN repeat-like/Quinoprotein amine dehydrogenase"/>
    <property type="match status" value="1"/>
</dbReference>
<gene>
    <name evidence="10" type="ORF">B0A54_09333</name>
</gene>
<keyword evidence="2 7" id="KW-0853">WD repeat</keyword>
<evidence type="ECO:0000256" key="2">
    <source>
        <dbReference type="ARBA" id="ARBA00022574"/>
    </source>
</evidence>
<dbReference type="PROSITE" id="PS00678">
    <property type="entry name" value="WD_REPEATS_1"/>
    <property type="match status" value="1"/>
</dbReference>
<dbReference type="PANTHER" id="PTHR22847">
    <property type="entry name" value="WD40 REPEAT PROTEIN"/>
    <property type="match status" value="1"/>
</dbReference>
<feature type="repeat" description="WD" evidence="7">
    <location>
        <begin position="196"/>
        <end position="233"/>
    </location>
</feature>
<dbReference type="PROSITE" id="PS50181">
    <property type="entry name" value="FBOX"/>
    <property type="match status" value="1"/>
</dbReference>
<evidence type="ECO:0000256" key="5">
    <source>
        <dbReference type="ARBA" id="ARBA00039789"/>
    </source>
</evidence>